<dbReference type="InterPro" id="IPR046288">
    <property type="entry name" value="DUF6325"/>
</dbReference>
<dbReference type="AlphaFoldDB" id="A0A076EP49"/>
<accession>A0A076EP49</accession>
<evidence type="ECO:0000313" key="2">
    <source>
        <dbReference type="Proteomes" id="UP000028488"/>
    </source>
</evidence>
<reference evidence="1 2" key="1">
    <citation type="submission" date="2014-07" db="EMBL/GenBank/DDBJ databases">
        <title>Genome Sequence of Rhodococcus opacus Strain R7, a Biodegrader of Mono- and Polycyclic Aromatic Hydrocarbons.</title>
        <authorList>
            <person name="Di Gennaro P."/>
            <person name="Zampolli J."/>
            <person name="Presti I."/>
            <person name="Cappelletti M."/>
            <person name="D'Ursi P."/>
            <person name="Orro A."/>
            <person name="Mezzelani A."/>
            <person name="Milanesi L."/>
        </authorList>
    </citation>
    <scope>NUCLEOTIDE SEQUENCE [LARGE SCALE GENOMIC DNA]</scope>
    <source>
        <strain evidence="1 2">R7</strain>
    </source>
</reference>
<dbReference type="Proteomes" id="UP000028488">
    <property type="component" value="Chromosome"/>
</dbReference>
<name>A0A076EP49_RHOOP</name>
<dbReference type="Pfam" id="PF19850">
    <property type="entry name" value="DUF6325"/>
    <property type="match status" value="1"/>
</dbReference>
<dbReference type="RefSeq" id="WP_037228418.1">
    <property type="nucleotide sequence ID" value="NZ_CP008947.1"/>
</dbReference>
<evidence type="ECO:0000313" key="1">
    <source>
        <dbReference type="EMBL" id="AII06957.1"/>
    </source>
</evidence>
<dbReference type="eggNOG" id="ENOG5032T2F">
    <property type="taxonomic scope" value="Bacteria"/>
</dbReference>
<sequence>MSNTAEDVGPVAFLFLTFPGERADPQVIDTFRDVVAQGVVTILDLVFISKGADGTLRQVEVDEDLDSIGLAALSLEAKALISDEDLEVVRESLEPGTSAVAIVYEQTWARKVAAASRQAGGEVALHVHIPREVVEAAIAAAV</sequence>
<proteinExistence type="predicted"/>
<evidence type="ECO:0008006" key="3">
    <source>
        <dbReference type="Google" id="ProtNLM"/>
    </source>
</evidence>
<protein>
    <recommendedName>
        <fullName evidence="3">DUF1269 domain-containing family protein</fullName>
    </recommendedName>
</protein>
<dbReference type="EMBL" id="CP008947">
    <property type="protein sequence ID" value="AII06957.1"/>
    <property type="molecule type" value="Genomic_DNA"/>
</dbReference>
<organism evidence="1 2">
    <name type="scientific">Rhodococcus opacus</name>
    <name type="common">Nocardia opaca</name>
    <dbReference type="NCBI Taxonomy" id="37919"/>
    <lineage>
        <taxon>Bacteria</taxon>
        <taxon>Bacillati</taxon>
        <taxon>Actinomycetota</taxon>
        <taxon>Actinomycetes</taxon>
        <taxon>Mycobacteriales</taxon>
        <taxon>Nocardiaceae</taxon>
        <taxon>Rhodococcus</taxon>
    </lineage>
</organism>
<gene>
    <name evidence="1" type="ORF">EP51_20820</name>
</gene>